<dbReference type="EMBL" id="JBJKBG010000004">
    <property type="protein sequence ID" value="KAL3742290.1"/>
    <property type="molecule type" value="Genomic_DNA"/>
</dbReference>
<name>A0ABD3L2B7_EUCGL</name>
<comment type="caution">
    <text evidence="1">The sequence shown here is derived from an EMBL/GenBank/DDBJ whole genome shotgun (WGS) entry which is preliminary data.</text>
</comment>
<reference evidence="1 2" key="1">
    <citation type="submission" date="2024-11" db="EMBL/GenBank/DDBJ databases">
        <title>Chromosome-level genome assembly of Eucalyptus globulus Labill. provides insights into its genome evolution.</title>
        <authorList>
            <person name="Li X."/>
        </authorList>
    </citation>
    <scope>NUCLEOTIDE SEQUENCE [LARGE SCALE GENOMIC DNA]</scope>
    <source>
        <strain evidence="1">CL2024</strain>
        <tissue evidence="1">Fresh tender leaves</tissue>
    </source>
</reference>
<organism evidence="1 2">
    <name type="scientific">Eucalyptus globulus</name>
    <name type="common">Tasmanian blue gum</name>
    <dbReference type="NCBI Taxonomy" id="34317"/>
    <lineage>
        <taxon>Eukaryota</taxon>
        <taxon>Viridiplantae</taxon>
        <taxon>Streptophyta</taxon>
        <taxon>Embryophyta</taxon>
        <taxon>Tracheophyta</taxon>
        <taxon>Spermatophyta</taxon>
        <taxon>Magnoliopsida</taxon>
        <taxon>eudicotyledons</taxon>
        <taxon>Gunneridae</taxon>
        <taxon>Pentapetalae</taxon>
        <taxon>rosids</taxon>
        <taxon>malvids</taxon>
        <taxon>Myrtales</taxon>
        <taxon>Myrtaceae</taxon>
        <taxon>Myrtoideae</taxon>
        <taxon>Eucalypteae</taxon>
        <taxon>Eucalyptus</taxon>
    </lineage>
</organism>
<proteinExistence type="predicted"/>
<sequence length="97" mass="10614">MATKNLLTSPTQFARKSHGFDDKILIKLTDALLSFGGWRDAPRFRLHGPEEESGTITCGNDTDDTTAGMISGSMLASLCFTPCKGFGLATRRRWSTE</sequence>
<evidence type="ECO:0000313" key="2">
    <source>
        <dbReference type="Proteomes" id="UP001634007"/>
    </source>
</evidence>
<evidence type="ECO:0000313" key="1">
    <source>
        <dbReference type="EMBL" id="KAL3742290.1"/>
    </source>
</evidence>
<dbReference type="AlphaFoldDB" id="A0ABD3L2B7"/>
<keyword evidence="2" id="KW-1185">Reference proteome</keyword>
<gene>
    <name evidence="1" type="ORF">ACJRO7_017726</name>
</gene>
<accession>A0ABD3L2B7</accession>
<dbReference type="Proteomes" id="UP001634007">
    <property type="component" value="Unassembled WGS sequence"/>
</dbReference>
<protein>
    <submittedName>
        <fullName evidence="1">Uncharacterized protein</fullName>
    </submittedName>
</protein>